<protein>
    <submittedName>
        <fullName evidence="2">Uncharacterized protein</fullName>
    </submittedName>
</protein>
<organism evidence="2 3">
    <name type="scientific">Oryza meyeriana var. granulata</name>
    <dbReference type="NCBI Taxonomy" id="110450"/>
    <lineage>
        <taxon>Eukaryota</taxon>
        <taxon>Viridiplantae</taxon>
        <taxon>Streptophyta</taxon>
        <taxon>Embryophyta</taxon>
        <taxon>Tracheophyta</taxon>
        <taxon>Spermatophyta</taxon>
        <taxon>Magnoliopsida</taxon>
        <taxon>Liliopsida</taxon>
        <taxon>Poales</taxon>
        <taxon>Poaceae</taxon>
        <taxon>BOP clade</taxon>
        <taxon>Oryzoideae</taxon>
        <taxon>Oryzeae</taxon>
        <taxon>Oryzinae</taxon>
        <taxon>Oryza</taxon>
        <taxon>Oryza meyeriana</taxon>
    </lineage>
</organism>
<reference evidence="2 3" key="1">
    <citation type="submission" date="2019-11" db="EMBL/GenBank/DDBJ databases">
        <title>Whole genome sequence of Oryza granulata.</title>
        <authorList>
            <person name="Li W."/>
        </authorList>
    </citation>
    <scope>NUCLEOTIDE SEQUENCE [LARGE SCALE GENOMIC DNA]</scope>
    <source>
        <strain evidence="3">cv. Menghai</strain>
        <tissue evidence="2">Leaf</tissue>
    </source>
</reference>
<dbReference type="EMBL" id="SPHZ02000002">
    <property type="protein sequence ID" value="KAF0929637.1"/>
    <property type="molecule type" value="Genomic_DNA"/>
</dbReference>
<evidence type="ECO:0000313" key="2">
    <source>
        <dbReference type="EMBL" id="KAF0929637.1"/>
    </source>
</evidence>
<proteinExistence type="predicted"/>
<accession>A0A6G1EYB7</accession>
<evidence type="ECO:0000256" key="1">
    <source>
        <dbReference type="SAM" id="MobiDB-lite"/>
    </source>
</evidence>
<gene>
    <name evidence="2" type="ORF">E2562_022995</name>
</gene>
<name>A0A6G1EYB7_9ORYZ</name>
<sequence>MAAEAVVARAERGSRQAAVVRTEMHHTTPRAMSRATTAAGTVASMAIGPKIAGSLGESRRTSPQKKMMGLLCSWRKCAPWLNRALVLWRNRATLHLAK</sequence>
<comment type="caution">
    <text evidence="2">The sequence shown here is derived from an EMBL/GenBank/DDBJ whole genome shotgun (WGS) entry which is preliminary data.</text>
</comment>
<feature type="region of interest" description="Disordered" evidence="1">
    <location>
        <begin position="14"/>
        <end position="38"/>
    </location>
</feature>
<evidence type="ECO:0000313" key="3">
    <source>
        <dbReference type="Proteomes" id="UP000479710"/>
    </source>
</evidence>
<keyword evidence="3" id="KW-1185">Reference proteome</keyword>
<dbReference type="AlphaFoldDB" id="A0A6G1EYB7"/>
<dbReference type="Proteomes" id="UP000479710">
    <property type="component" value="Unassembled WGS sequence"/>
</dbReference>